<evidence type="ECO:0000256" key="1">
    <source>
        <dbReference type="SAM" id="MobiDB-lite"/>
    </source>
</evidence>
<feature type="compositionally biased region" description="Pro residues" evidence="1">
    <location>
        <begin position="182"/>
        <end position="195"/>
    </location>
</feature>
<name>A0ABQ2SA30_9DEIO</name>
<evidence type="ECO:0000313" key="2">
    <source>
        <dbReference type="EMBL" id="GGS10725.1"/>
    </source>
</evidence>
<dbReference type="RefSeq" id="WP_189074978.1">
    <property type="nucleotide sequence ID" value="NZ_BMQN01000031.1"/>
</dbReference>
<organism evidence="2 3">
    <name type="scientific">Deinococcus sedimenti</name>
    <dbReference type="NCBI Taxonomy" id="1867090"/>
    <lineage>
        <taxon>Bacteria</taxon>
        <taxon>Thermotogati</taxon>
        <taxon>Deinococcota</taxon>
        <taxon>Deinococci</taxon>
        <taxon>Deinococcales</taxon>
        <taxon>Deinococcaceae</taxon>
        <taxon>Deinococcus</taxon>
    </lineage>
</organism>
<proteinExistence type="predicted"/>
<keyword evidence="3" id="KW-1185">Reference proteome</keyword>
<feature type="region of interest" description="Disordered" evidence="1">
    <location>
        <begin position="158"/>
        <end position="252"/>
    </location>
</feature>
<sequence length="252" mass="27816">MTTSYPDPARPTPVPSRTVMDFASRLGISRRAAHDLFSAAATHLNAVVRKTDGSRLTVTATDFSRMVALVETLNSVGLTIRQLHRIQQSQNPELWTLLQGSRATEVAAPVVDHHPEVCVTDATAERIELILVEYLERQETLLRQHLSRPLPVHYLPAPVPTPARRVRETQAASVPVQHDEPLPPLPIPVPTPAPARPQKDDQRQTLDVQPGLPVRPLPVPVPARAPSRVPTDWPERLLVPTPARVVDSDPQD</sequence>
<dbReference type="EMBL" id="BMQN01000031">
    <property type="protein sequence ID" value="GGS10725.1"/>
    <property type="molecule type" value="Genomic_DNA"/>
</dbReference>
<feature type="compositionally biased region" description="Pro residues" evidence="1">
    <location>
        <begin position="213"/>
        <end position="223"/>
    </location>
</feature>
<evidence type="ECO:0000313" key="3">
    <source>
        <dbReference type="Proteomes" id="UP000644548"/>
    </source>
</evidence>
<protein>
    <submittedName>
        <fullName evidence="2">Uncharacterized protein</fullName>
    </submittedName>
</protein>
<dbReference type="Proteomes" id="UP000644548">
    <property type="component" value="Unassembled WGS sequence"/>
</dbReference>
<gene>
    <name evidence="2" type="ORF">GCM10008960_40930</name>
</gene>
<reference evidence="3" key="1">
    <citation type="journal article" date="2019" name="Int. J. Syst. Evol. Microbiol.">
        <title>The Global Catalogue of Microorganisms (GCM) 10K type strain sequencing project: providing services to taxonomists for standard genome sequencing and annotation.</title>
        <authorList>
            <consortium name="The Broad Institute Genomics Platform"/>
            <consortium name="The Broad Institute Genome Sequencing Center for Infectious Disease"/>
            <person name="Wu L."/>
            <person name="Ma J."/>
        </authorList>
    </citation>
    <scope>NUCLEOTIDE SEQUENCE [LARGE SCALE GENOMIC DNA]</scope>
    <source>
        <strain evidence="3">JCM 31405</strain>
    </source>
</reference>
<accession>A0ABQ2SA30</accession>
<comment type="caution">
    <text evidence="2">The sequence shown here is derived from an EMBL/GenBank/DDBJ whole genome shotgun (WGS) entry which is preliminary data.</text>
</comment>